<dbReference type="Ensembl" id="ENSDCDT00010055986.1">
    <property type="protein sequence ID" value="ENSDCDP00010045798.1"/>
    <property type="gene ID" value="ENSDCDG00010028142.1"/>
</dbReference>
<keyword evidence="2" id="KW-1185">Reference proteome</keyword>
<accession>A0AAY4DK38</accession>
<reference evidence="1" key="3">
    <citation type="submission" date="2025-09" db="UniProtKB">
        <authorList>
            <consortium name="Ensembl"/>
        </authorList>
    </citation>
    <scope>IDENTIFICATION</scope>
</reference>
<sequence length="67" mass="7182">EANLTFIKNIEACSWPSTNLSGGAGGPNSFMSKGSRLSTLTPLLTCSVKQCKYSLLFRAIDLTVTQI</sequence>
<evidence type="ECO:0000313" key="1">
    <source>
        <dbReference type="Ensembl" id="ENSDCDP00010045798.1"/>
    </source>
</evidence>
<evidence type="ECO:0000313" key="2">
    <source>
        <dbReference type="Proteomes" id="UP000694580"/>
    </source>
</evidence>
<dbReference type="Proteomes" id="UP000694580">
    <property type="component" value="Chromosome 11"/>
</dbReference>
<reference evidence="1" key="2">
    <citation type="submission" date="2025-08" db="UniProtKB">
        <authorList>
            <consortium name="Ensembl"/>
        </authorList>
    </citation>
    <scope>IDENTIFICATION</scope>
</reference>
<proteinExistence type="predicted"/>
<reference evidence="1 2" key="1">
    <citation type="submission" date="2020-06" db="EMBL/GenBank/DDBJ databases">
        <authorList>
            <consortium name="Wellcome Sanger Institute Data Sharing"/>
        </authorList>
    </citation>
    <scope>NUCLEOTIDE SEQUENCE [LARGE SCALE GENOMIC DNA]</scope>
</reference>
<organism evidence="1 2">
    <name type="scientific">Denticeps clupeoides</name>
    <name type="common">denticle herring</name>
    <dbReference type="NCBI Taxonomy" id="299321"/>
    <lineage>
        <taxon>Eukaryota</taxon>
        <taxon>Metazoa</taxon>
        <taxon>Chordata</taxon>
        <taxon>Craniata</taxon>
        <taxon>Vertebrata</taxon>
        <taxon>Euteleostomi</taxon>
        <taxon>Actinopterygii</taxon>
        <taxon>Neopterygii</taxon>
        <taxon>Teleostei</taxon>
        <taxon>Clupei</taxon>
        <taxon>Clupeiformes</taxon>
        <taxon>Denticipitoidei</taxon>
        <taxon>Denticipitidae</taxon>
        <taxon>Denticeps</taxon>
    </lineage>
</organism>
<protein>
    <submittedName>
        <fullName evidence="1">Uncharacterized protein</fullName>
    </submittedName>
</protein>
<name>A0AAY4DK38_9TELE</name>
<dbReference type="AlphaFoldDB" id="A0AAY4DK38"/>